<sequence length="186" mass="21185">MHMKDNKCIVRQVSSVVDDGYKINVDACARFKVLSPHLTCIFQLGPLNLFKTVLIAVFLFSIVSFSYAETEITEGYDENTEMTIKGTVIEIMQGMRGPVILKLKTGAKIYSIVTAPQWYLSRNGINFTVGDVLEVTGSKYFRKDGNMYIISRRIKDFETGNVNILRDSYCKPLWGGGHRMHNRWMP</sequence>
<dbReference type="KEGG" id="dtp:JZK55_20470"/>
<keyword evidence="1" id="KW-0472">Membrane</keyword>
<feature type="transmembrane region" description="Helical" evidence="1">
    <location>
        <begin position="49"/>
        <end position="68"/>
    </location>
</feature>
<keyword evidence="1" id="KW-0812">Transmembrane</keyword>
<dbReference type="InterPro" id="IPR058837">
    <property type="entry name" value="MamS_MamX_dom"/>
</dbReference>
<name>A0A7G1H2S9_9BACT</name>
<proteinExistence type="predicted"/>
<keyword evidence="4" id="KW-1185">Reference proteome</keyword>
<evidence type="ECO:0000313" key="4">
    <source>
        <dbReference type="Proteomes" id="UP000516360"/>
    </source>
</evidence>
<gene>
    <name evidence="3" type="ORF">JZK55_20470</name>
</gene>
<accession>A0A7G1H2S9</accession>
<dbReference type="Pfam" id="PF26390">
    <property type="entry name" value="MamS_MamX"/>
    <property type="match status" value="1"/>
</dbReference>
<protein>
    <recommendedName>
        <fullName evidence="2">Magnetosome protein MamS/MamX domain-containing protein</fullName>
    </recommendedName>
</protein>
<dbReference type="EMBL" id="AP022873">
    <property type="protein sequence ID" value="BCB97125.1"/>
    <property type="molecule type" value="Genomic_DNA"/>
</dbReference>
<keyword evidence="1" id="KW-1133">Transmembrane helix</keyword>
<evidence type="ECO:0000313" key="3">
    <source>
        <dbReference type="EMBL" id="BCB97125.1"/>
    </source>
</evidence>
<dbReference type="Proteomes" id="UP000516360">
    <property type="component" value="Chromosome"/>
</dbReference>
<evidence type="ECO:0000259" key="2">
    <source>
        <dbReference type="Pfam" id="PF26390"/>
    </source>
</evidence>
<dbReference type="AlphaFoldDB" id="A0A7G1H2S9"/>
<feature type="domain" description="Magnetosome protein MamS/MamX" evidence="2">
    <location>
        <begin position="82"/>
        <end position="155"/>
    </location>
</feature>
<organism evidence="3 4">
    <name type="scientific">Dissulfurispira thermophila</name>
    <dbReference type="NCBI Taxonomy" id="2715679"/>
    <lineage>
        <taxon>Bacteria</taxon>
        <taxon>Pseudomonadati</taxon>
        <taxon>Nitrospirota</taxon>
        <taxon>Thermodesulfovibrionia</taxon>
        <taxon>Thermodesulfovibrionales</taxon>
        <taxon>Dissulfurispiraceae</taxon>
        <taxon>Dissulfurispira</taxon>
    </lineage>
</organism>
<evidence type="ECO:0000256" key="1">
    <source>
        <dbReference type="SAM" id="Phobius"/>
    </source>
</evidence>
<reference evidence="3 4" key="1">
    <citation type="submission" date="2020-03" db="EMBL/GenBank/DDBJ databases">
        <title>Complete genome sequences of two sulfur-disproportionating bacterial strains T55J and Mzg5.</title>
        <authorList>
            <person name="Umezawa K."/>
            <person name="Kojima H."/>
            <person name="Kato Y."/>
            <person name="Fukui M."/>
        </authorList>
    </citation>
    <scope>NUCLEOTIDE SEQUENCE [LARGE SCALE GENOMIC DNA]</scope>
    <source>
        <strain evidence="3 4">T55J</strain>
    </source>
</reference>